<dbReference type="Gene3D" id="1.10.10.10">
    <property type="entry name" value="Winged helix-like DNA-binding domain superfamily/Winged helix DNA-binding domain"/>
    <property type="match status" value="1"/>
</dbReference>
<reference evidence="5 6" key="1">
    <citation type="submission" date="2024-08" db="EMBL/GenBank/DDBJ databases">
        <title>Tateyamaria sp. nov., isolated from marine algae.</title>
        <authorList>
            <person name="Choi B.J."/>
            <person name="Kim J.M."/>
            <person name="Lee J.K."/>
            <person name="Choi D.G."/>
            <person name="Bayburt H."/>
            <person name="Baek J.H."/>
            <person name="Han D.M."/>
            <person name="Jeon C.O."/>
        </authorList>
    </citation>
    <scope>NUCLEOTIDE SEQUENCE [LARGE SCALE GENOMIC DNA]</scope>
    <source>
        <strain evidence="5 6">KMU-156</strain>
    </source>
</reference>
<dbReference type="Proteomes" id="UP001627408">
    <property type="component" value="Unassembled WGS sequence"/>
</dbReference>
<sequence length="382" mass="40009">MTEKDTHPSSTHPPLPPTSEDDQFSCLRLLRSRRVGISTYQRLLIEHGTAQNALAALPEVARAAGVSKYTICPEGVIHAELKAGRAAGARLIAQGTPDYPEALNELRDAPPFLWVIGDIAWLQKPAIALVGARNASSLGTRMARGLARDLGTAGYVVVSGLARGVDAAAHLAALETGTIAVQAGGVDTIYPAENAELAMNIAQKGARVSEQPMGLQPMARHFPARNRLISGLAQATVVVEAAAKSGSLITARDALDLGRDVLAVPGHPMDARASGCNMLIRDGATLVRDAADVIEALAPIARRAPELPLEAPAAPPRDTRTLRETANLHSQILSRLGPSPLAEDQLIRDLGAPSAKVAPVLVELELDGSIDRAPGGLLTRAS</sequence>
<evidence type="ECO:0000259" key="3">
    <source>
        <dbReference type="Pfam" id="PF02481"/>
    </source>
</evidence>
<dbReference type="Pfam" id="PF02481">
    <property type="entry name" value="DNA_processg_A"/>
    <property type="match status" value="1"/>
</dbReference>
<dbReference type="EMBL" id="JBHDIY010000002">
    <property type="protein sequence ID" value="MFL4470506.1"/>
    <property type="molecule type" value="Genomic_DNA"/>
</dbReference>
<feature type="domain" description="DprA winged helix" evidence="4">
    <location>
        <begin position="319"/>
        <end position="376"/>
    </location>
</feature>
<protein>
    <submittedName>
        <fullName evidence="5">DNA-processing protein DprA</fullName>
    </submittedName>
</protein>
<feature type="region of interest" description="Disordered" evidence="2">
    <location>
        <begin position="1"/>
        <end position="22"/>
    </location>
</feature>
<comment type="similarity">
    <text evidence="1">Belongs to the DprA/Smf family.</text>
</comment>
<dbReference type="InterPro" id="IPR003488">
    <property type="entry name" value="DprA"/>
</dbReference>
<dbReference type="PANTHER" id="PTHR43022">
    <property type="entry name" value="PROTEIN SMF"/>
    <property type="match status" value="1"/>
</dbReference>
<dbReference type="Pfam" id="PF17782">
    <property type="entry name" value="WHD_DprA"/>
    <property type="match status" value="1"/>
</dbReference>
<evidence type="ECO:0000256" key="1">
    <source>
        <dbReference type="ARBA" id="ARBA00006525"/>
    </source>
</evidence>
<name>A0ABW8UTS8_9RHOB</name>
<evidence type="ECO:0000259" key="4">
    <source>
        <dbReference type="Pfam" id="PF17782"/>
    </source>
</evidence>
<dbReference type="PANTHER" id="PTHR43022:SF1">
    <property type="entry name" value="PROTEIN SMF"/>
    <property type="match status" value="1"/>
</dbReference>
<dbReference type="RefSeq" id="WP_407592357.1">
    <property type="nucleotide sequence ID" value="NZ_JBHDIY010000002.1"/>
</dbReference>
<dbReference type="InterPro" id="IPR041614">
    <property type="entry name" value="DprA_WH"/>
</dbReference>
<evidence type="ECO:0000313" key="5">
    <source>
        <dbReference type="EMBL" id="MFL4470506.1"/>
    </source>
</evidence>
<dbReference type="InterPro" id="IPR036388">
    <property type="entry name" value="WH-like_DNA-bd_sf"/>
</dbReference>
<keyword evidence="6" id="KW-1185">Reference proteome</keyword>
<feature type="domain" description="Smf/DprA SLOG" evidence="3">
    <location>
        <begin position="91"/>
        <end position="297"/>
    </location>
</feature>
<dbReference type="SUPFAM" id="SSF102405">
    <property type="entry name" value="MCP/YpsA-like"/>
    <property type="match status" value="1"/>
</dbReference>
<proteinExistence type="inferred from homology"/>
<dbReference type="NCBIfam" id="TIGR00732">
    <property type="entry name" value="dprA"/>
    <property type="match status" value="1"/>
</dbReference>
<dbReference type="Gene3D" id="3.40.50.450">
    <property type="match status" value="1"/>
</dbReference>
<dbReference type="Pfam" id="PF21102">
    <property type="entry name" value="DprA_N"/>
    <property type="match status" value="1"/>
</dbReference>
<dbReference type="InterPro" id="IPR057666">
    <property type="entry name" value="DrpA_SLOG"/>
</dbReference>
<evidence type="ECO:0000313" key="6">
    <source>
        <dbReference type="Proteomes" id="UP001627408"/>
    </source>
</evidence>
<evidence type="ECO:0000256" key="2">
    <source>
        <dbReference type="SAM" id="MobiDB-lite"/>
    </source>
</evidence>
<gene>
    <name evidence="5" type="primary">dprA</name>
    <name evidence="5" type="ORF">ACERZ8_11680</name>
</gene>
<organism evidence="5 6">
    <name type="scientific">Tateyamaria armeniaca</name>
    <dbReference type="NCBI Taxonomy" id="2518930"/>
    <lineage>
        <taxon>Bacteria</taxon>
        <taxon>Pseudomonadati</taxon>
        <taxon>Pseudomonadota</taxon>
        <taxon>Alphaproteobacteria</taxon>
        <taxon>Rhodobacterales</taxon>
        <taxon>Roseobacteraceae</taxon>
        <taxon>Tateyamaria</taxon>
    </lineage>
</organism>
<accession>A0ABW8UTS8</accession>
<comment type="caution">
    <text evidence="5">The sequence shown here is derived from an EMBL/GenBank/DDBJ whole genome shotgun (WGS) entry which is preliminary data.</text>
</comment>